<evidence type="ECO:0000313" key="1">
    <source>
        <dbReference type="EMBL" id="GAA5510973.1"/>
    </source>
</evidence>
<keyword evidence="2" id="KW-1185">Reference proteome</keyword>
<name>A0ABP9W0V1_9BACT</name>
<proteinExistence type="predicted"/>
<accession>A0ABP9W0V1</accession>
<dbReference type="Proteomes" id="UP001416858">
    <property type="component" value="Unassembled WGS sequence"/>
</dbReference>
<organism evidence="1 2">
    <name type="scientific">Novipirellula caenicola</name>
    <dbReference type="NCBI Taxonomy" id="1536901"/>
    <lineage>
        <taxon>Bacteria</taxon>
        <taxon>Pseudomonadati</taxon>
        <taxon>Planctomycetota</taxon>
        <taxon>Planctomycetia</taxon>
        <taxon>Pirellulales</taxon>
        <taxon>Pirellulaceae</taxon>
        <taxon>Novipirellula</taxon>
    </lineage>
</organism>
<reference evidence="1 2" key="1">
    <citation type="submission" date="2024-02" db="EMBL/GenBank/DDBJ databases">
        <title>Rhodopirellula caenicola NBRC 110016.</title>
        <authorList>
            <person name="Ichikawa N."/>
            <person name="Katano-Makiyama Y."/>
            <person name="Hidaka K."/>
        </authorList>
    </citation>
    <scope>NUCLEOTIDE SEQUENCE [LARGE SCALE GENOMIC DNA]</scope>
    <source>
        <strain evidence="1 2">NBRC 110016</strain>
    </source>
</reference>
<protein>
    <submittedName>
        <fullName evidence="1">Uncharacterized protein</fullName>
    </submittedName>
</protein>
<comment type="caution">
    <text evidence="1">The sequence shown here is derived from an EMBL/GenBank/DDBJ whole genome shotgun (WGS) entry which is preliminary data.</text>
</comment>
<dbReference type="EMBL" id="BAABRO010000031">
    <property type="protein sequence ID" value="GAA5510973.1"/>
    <property type="molecule type" value="Genomic_DNA"/>
</dbReference>
<evidence type="ECO:0000313" key="2">
    <source>
        <dbReference type="Proteomes" id="UP001416858"/>
    </source>
</evidence>
<gene>
    <name evidence="1" type="ORF">Rcae01_06485</name>
</gene>
<sequence>MCGKRSNGNIDVFTVCTDTSAGLDCQIVDGDVSGIGTGLVQNCTASDKRQCAVAKACLGLVDGTTQIDVARVNRLGRLGWIELSDLDDCRRHEVQLSVGQAQLSSGLGTQADCTGVSVGADDNVGRASVDGGQNREVILNQCDVTVRGRYPGRAVDSWRSGNRHVIDVAELKATACP</sequence>